<keyword evidence="10" id="KW-0406">Ion transport</keyword>
<dbReference type="SUPFAM" id="SSF63380">
    <property type="entry name" value="Riboflavin synthase domain-like"/>
    <property type="match status" value="1"/>
</dbReference>
<evidence type="ECO:0000259" key="16">
    <source>
        <dbReference type="PROSITE" id="PS51384"/>
    </source>
</evidence>
<dbReference type="CDD" id="cd06186">
    <property type="entry name" value="NOX_Duox_like_FAD_NADP"/>
    <property type="match status" value="1"/>
</dbReference>
<dbReference type="Proteomes" id="UP000184330">
    <property type="component" value="Unassembled WGS sequence"/>
</dbReference>
<evidence type="ECO:0000256" key="5">
    <source>
        <dbReference type="ARBA" id="ARBA00022475"/>
    </source>
</evidence>
<dbReference type="Pfam" id="PF01794">
    <property type="entry name" value="Ferric_reduct"/>
    <property type="match status" value="1"/>
</dbReference>
<dbReference type="SFLD" id="SFLDS00052">
    <property type="entry name" value="Ferric_Reductase_Domain"/>
    <property type="match status" value="1"/>
</dbReference>
<keyword evidence="5" id="KW-1003">Cell membrane</keyword>
<dbReference type="Pfam" id="PF08022">
    <property type="entry name" value="FAD_binding_8"/>
    <property type="match status" value="1"/>
</dbReference>
<evidence type="ECO:0000256" key="12">
    <source>
        <dbReference type="ARBA" id="ARBA00023180"/>
    </source>
</evidence>
<evidence type="ECO:0000313" key="18">
    <source>
        <dbReference type="Proteomes" id="UP000184330"/>
    </source>
</evidence>
<feature type="transmembrane region" description="Helical" evidence="15">
    <location>
        <begin position="247"/>
        <end position="267"/>
    </location>
</feature>
<dbReference type="PANTHER" id="PTHR32361">
    <property type="entry name" value="FERRIC/CUPRIC REDUCTASE TRANSMEMBRANE COMPONENT"/>
    <property type="match status" value="1"/>
</dbReference>
<name>A0A1L7WWU1_9HELO</name>
<dbReference type="InterPro" id="IPR017927">
    <property type="entry name" value="FAD-bd_FR_type"/>
</dbReference>
<dbReference type="InterPro" id="IPR013112">
    <property type="entry name" value="FAD-bd_8"/>
</dbReference>
<evidence type="ECO:0000256" key="2">
    <source>
        <dbReference type="ARBA" id="ARBA00006278"/>
    </source>
</evidence>
<dbReference type="InterPro" id="IPR039261">
    <property type="entry name" value="FNR_nucleotide-bd"/>
</dbReference>
<dbReference type="GO" id="GO:0015677">
    <property type="term" value="P:copper ion import"/>
    <property type="evidence" value="ECO:0007669"/>
    <property type="project" value="TreeGrafter"/>
</dbReference>
<dbReference type="GO" id="GO:0005886">
    <property type="term" value="C:plasma membrane"/>
    <property type="evidence" value="ECO:0007669"/>
    <property type="project" value="UniProtKB-SubCell"/>
</dbReference>
<dbReference type="GO" id="GO:0006879">
    <property type="term" value="P:intracellular iron ion homeostasis"/>
    <property type="evidence" value="ECO:0007669"/>
    <property type="project" value="TreeGrafter"/>
</dbReference>
<dbReference type="GO" id="GO:0052851">
    <property type="term" value="F:ferric-chelate reductase (NADPH) activity"/>
    <property type="evidence" value="ECO:0007669"/>
    <property type="project" value="UniProtKB-EC"/>
</dbReference>
<reference evidence="17 18" key="1">
    <citation type="submission" date="2016-03" db="EMBL/GenBank/DDBJ databases">
        <authorList>
            <person name="Ploux O."/>
        </authorList>
    </citation>
    <scope>NUCLEOTIDE SEQUENCE [LARGE SCALE GENOMIC DNA]</scope>
    <source>
        <strain evidence="17 18">UAMH 11012</strain>
    </source>
</reference>
<dbReference type="GO" id="GO:0006826">
    <property type="term" value="P:iron ion transport"/>
    <property type="evidence" value="ECO:0007669"/>
    <property type="project" value="UniProtKB-ARBA"/>
</dbReference>
<feature type="transmembrane region" description="Helical" evidence="15">
    <location>
        <begin position="151"/>
        <end position="171"/>
    </location>
</feature>
<dbReference type="SFLD" id="SFLDG01168">
    <property type="entry name" value="Ferric_reductase_subgroup_(FRE"/>
    <property type="match status" value="1"/>
</dbReference>
<comment type="similarity">
    <text evidence="2">Belongs to the ferric reductase (FRE) family.</text>
</comment>
<feature type="region of interest" description="Disordered" evidence="14">
    <location>
        <begin position="501"/>
        <end position="555"/>
    </location>
</feature>
<evidence type="ECO:0000256" key="8">
    <source>
        <dbReference type="ARBA" id="ARBA00022989"/>
    </source>
</evidence>
<evidence type="ECO:0000256" key="6">
    <source>
        <dbReference type="ARBA" id="ARBA00022692"/>
    </source>
</evidence>
<comment type="subcellular location">
    <subcellularLocation>
        <location evidence="1">Cell membrane</location>
        <topology evidence="1">Multi-pass membrane protein</topology>
    </subcellularLocation>
</comment>
<keyword evidence="8 15" id="KW-1133">Transmembrane helix</keyword>
<organism evidence="17 18">
    <name type="scientific">Phialocephala subalpina</name>
    <dbReference type="NCBI Taxonomy" id="576137"/>
    <lineage>
        <taxon>Eukaryota</taxon>
        <taxon>Fungi</taxon>
        <taxon>Dikarya</taxon>
        <taxon>Ascomycota</taxon>
        <taxon>Pezizomycotina</taxon>
        <taxon>Leotiomycetes</taxon>
        <taxon>Helotiales</taxon>
        <taxon>Mollisiaceae</taxon>
        <taxon>Phialocephala</taxon>
        <taxon>Phialocephala fortinii species complex</taxon>
    </lineage>
</organism>
<keyword evidence="18" id="KW-1185">Reference proteome</keyword>
<dbReference type="PROSITE" id="PS51384">
    <property type="entry name" value="FAD_FR"/>
    <property type="match status" value="1"/>
</dbReference>
<feature type="transmembrane region" description="Helical" evidence="15">
    <location>
        <begin position="112"/>
        <end position="131"/>
    </location>
</feature>
<protein>
    <recommendedName>
        <fullName evidence="3">ferric-chelate reductase (NADPH)</fullName>
        <ecNumber evidence="3">1.16.1.9</ecNumber>
    </recommendedName>
</protein>
<evidence type="ECO:0000256" key="1">
    <source>
        <dbReference type="ARBA" id="ARBA00004651"/>
    </source>
</evidence>
<evidence type="ECO:0000256" key="15">
    <source>
        <dbReference type="SAM" id="Phobius"/>
    </source>
</evidence>
<evidence type="ECO:0000256" key="11">
    <source>
        <dbReference type="ARBA" id="ARBA00023136"/>
    </source>
</evidence>
<keyword evidence="9" id="KW-0560">Oxidoreductase</keyword>
<feature type="transmembrane region" description="Helical" evidence="15">
    <location>
        <begin position="183"/>
        <end position="201"/>
    </location>
</feature>
<feature type="domain" description="FAD-binding FR-type" evidence="16">
    <location>
        <begin position="305"/>
        <end position="418"/>
    </location>
</feature>
<keyword evidence="12" id="KW-0325">Glycoprotein</keyword>
<dbReference type="InterPro" id="IPR013130">
    <property type="entry name" value="Fe3_Rdtase_TM_dom"/>
</dbReference>
<evidence type="ECO:0000256" key="7">
    <source>
        <dbReference type="ARBA" id="ARBA00022982"/>
    </source>
</evidence>
<evidence type="ECO:0000256" key="3">
    <source>
        <dbReference type="ARBA" id="ARBA00012668"/>
    </source>
</evidence>
<keyword evidence="6 15" id="KW-0812">Transmembrane</keyword>
<sequence>MDMSSMDMSGGMDSSSDFMFRPVNQAFAEDYWYIIAGVLGFILLLRGVDYYQTWSRLRICRTRKSTAYPTKVNNVFMQMYATATAVVREASYPQFHFGGWLSWFSPPSAGRVIVIACYWAVIAYMMFYKVFVKDAYYWERVGFRGAWISVTQVPLIYLLASKSSVIGFIIGSSHERINWLHRWVSRTLLVTITIHGSFFLREWVRADFVKLELSMMPMVKYGMGAWAVLVWTFITSLSPMRRMAYEFFVMQHIAAAAVFLWLLYVHVPAYARYNIWFAVAAASFDWILRGFLLVFKNLRVRATKSCSKEQKIGHQIELQSISSDLTVLTIKDVHLSWKPGQHLYLWLPRLGPLESHPFTIASPYDTSNKCHCNEIQLAVRKHKGISKRMHNFAIKHQGLSNNSLTGFIAGPYGAPPAWEAFETLILISASTGASFTLPILESLLSSSSTICTQRICFLLVARDRPHIEYYEERLMKALSLAEARGIELEVEIAITNDASSLHSKGSEDTKTIKADTIKEESPLDEKKSSSEPTVVVKSPSQSSKTSSEITTAPTNSKAGGCCCNNPSGLPSPCCASSSSPPSHQIIYSYSRPNIATFIRKPVEITGGETSVAVCGGKSLVASTRNSVVRLSDERAVHKGTGAQGIHLHVEEYCF</sequence>
<dbReference type="InterPro" id="IPR017938">
    <property type="entry name" value="Riboflavin_synthase-like_b-brl"/>
</dbReference>
<evidence type="ECO:0000256" key="9">
    <source>
        <dbReference type="ARBA" id="ARBA00023002"/>
    </source>
</evidence>
<feature type="transmembrane region" description="Helical" evidence="15">
    <location>
        <begin position="221"/>
        <end position="240"/>
    </location>
</feature>
<dbReference type="EMBL" id="FJOG01000009">
    <property type="protein sequence ID" value="CZR57234.1"/>
    <property type="molecule type" value="Genomic_DNA"/>
</dbReference>
<accession>A0A1L7WWU1</accession>
<evidence type="ECO:0000313" key="17">
    <source>
        <dbReference type="EMBL" id="CZR57234.1"/>
    </source>
</evidence>
<keyword evidence="11 15" id="KW-0472">Membrane</keyword>
<evidence type="ECO:0000256" key="13">
    <source>
        <dbReference type="ARBA" id="ARBA00048483"/>
    </source>
</evidence>
<evidence type="ECO:0000256" key="14">
    <source>
        <dbReference type="SAM" id="MobiDB-lite"/>
    </source>
</evidence>
<proteinExistence type="inferred from homology"/>
<gene>
    <name evidence="17" type="ORF">PAC_07124</name>
</gene>
<dbReference type="EC" id="1.16.1.9" evidence="3"/>
<dbReference type="InterPro" id="IPR051410">
    <property type="entry name" value="Ferric/Cupric_Reductase"/>
</dbReference>
<feature type="compositionally biased region" description="Low complexity" evidence="14">
    <location>
        <begin position="532"/>
        <end position="547"/>
    </location>
</feature>
<dbReference type="Gene3D" id="3.40.50.80">
    <property type="entry name" value="Nucleotide-binding domain of ferredoxin-NADP reductase (FNR) module"/>
    <property type="match status" value="1"/>
</dbReference>
<keyword evidence="7" id="KW-0249">Electron transport</keyword>
<dbReference type="STRING" id="576137.A0A1L7WWU1"/>
<keyword evidence="4" id="KW-0813">Transport</keyword>
<dbReference type="OrthoDB" id="3944240at2759"/>
<dbReference type="AlphaFoldDB" id="A0A1L7WWU1"/>
<dbReference type="PANTHER" id="PTHR32361:SF9">
    <property type="entry name" value="FERRIC REDUCTASE TRANSMEMBRANE COMPONENT 3-RELATED"/>
    <property type="match status" value="1"/>
</dbReference>
<dbReference type="InterPro" id="IPR013121">
    <property type="entry name" value="Fe_red_NAD-bd_6"/>
</dbReference>
<feature type="transmembrane region" description="Helical" evidence="15">
    <location>
        <begin position="31"/>
        <end position="48"/>
    </location>
</feature>
<dbReference type="Pfam" id="PF08030">
    <property type="entry name" value="NAD_binding_6"/>
    <property type="match status" value="1"/>
</dbReference>
<evidence type="ECO:0000256" key="4">
    <source>
        <dbReference type="ARBA" id="ARBA00022448"/>
    </source>
</evidence>
<feature type="compositionally biased region" description="Basic and acidic residues" evidence="14">
    <location>
        <begin position="504"/>
        <end position="529"/>
    </location>
</feature>
<evidence type="ECO:0000256" key="10">
    <source>
        <dbReference type="ARBA" id="ARBA00023065"/>
    </source>
</evidence>
<feature type="transmembrane region" description="Helical" evidence="15">
    <location>
        <begin position="273"/>
        <end position="295"/>
    </location>
</feature>
<comment type="catalytic activity">
    <reaction evidence="13">
        <text>2 a Fe(II)-siderophore + NADP(+) + H(+) = 2 a Fe(III)-siderophore + NADPH</text>
        <dbReference type="Rhea" id="RHEA:28795"/>
        <dbReference type="Rhea" id="RHEA-COMP:11342"/>
        <dbReference type="Rhea" id="RHEA-COMP:11344"/>
        <dbReference type="ChEBI" id="CHEBI:15378"/>
        <dbReference type="ChEBI" id="CHEBI:29033"/>
        <dbReference type="ChEBI" id="CHEBI:29034"/>
        <dbReference type="ChEBI" id="CHEBI:57783"/>
        <dbReference type="ChEBI" id="CHEBI:58349"/>
        <dbReference type="EC" id="1.16.1.9"/>
    </reaction>
</comment>